<dbReference type="Proteomes" id="UP000480185">
    <property type="component" value="Unassembled WGS sequence"/>
</dbReference>
<feature type="transmembrane region" description="Helical" evidence="1">
    <location>
        <begin position="83"/>
        <end position="104"/>
    </location>
</feature>
<sequence>MHVIASFPFSTNVELALKKLEENGVLKNNIVAIPLKSIKNGDHILDTLYQSDGHGTLDLGFILGTIFMLLGAIYGFVLTWGPIIWGLIGLISGISLGFIIRYLYIKRKNKLYLPKEQKTEVILIIRCSEQQIPMINQILINHRAIGLGELQK</sequence>
<feature type="transmembrane region" description="Helical" evidence="1">
    <location>
        <begin position="59"/>
        <end position="77"/>
    </location>
</feature>
<organism evidence="2 3">
    <name type="scientific">Salinibacillus xinjiangensis</name>
    <dbReference type="NCBI Taxonomy" id="1229268"/>
    <lineage>
        <taxon>Bacteria</taxon>
        <taxon>Bacillati</taxon>
        <taxon>Bacillota</taxon>
        <taxon>Bacilli</taxon>
        <taxon>Bacillales</taxon>
        <taxon>Bacillaceae</taxon>
        <taxon>Salinibacillus</taxon>
    </lineage>
</organism>
<name>A0A6G1X7T5_9BACI</name>
<comment type="caution">
    <text evidence="2">The sequence shown here is derived from an EMBL/GenBank/DDBJ whole genome shotgun (WGS) entry which is preliminary data.</text>
</comment>
<reference evidence="2 3" key="1">
    <citation type="submission" date="2019-11" db="EMBL/GenBank/DDBJ databases">
        <authorList>
            <person name="Li J."/>
        </authorList>
    </citation>
    <scope>NUCLEOTIDE SEQUENCE [LARGE SCALE GENOMIC DNA]</scope>
    <source>
        <strain evidence="2 3">J4</strain>
    </source>
</reference>
<evidence type="ECO:0000313" key="3">
    <source>
        <dbReference type="Proteomes" id="UP000480185"/>
    </source>
</evidence>
<evidence type="ECO:0000256" key="1">
    <source>
        <dbReference type="SAM" id="Phobius"/>
    </source>
</evidence>
<accession>A0A6G1X7T5</accession>
<keyword evidence="1" id="KW-0472">Membrane</keyword>
<keyword evidence="1" id="KW-1133">Transmembrane helix</keyword>
<dbReference type="EMBL" id="WJNH01000006">
    <property type="protein sequence ID" value="MRG86868.1"/>
    <property type="molecule type" value="Genomic_DNA"/>
</dbReference>
<dbReference type="OrthoDB" id="1683109at2"/>
<protein>
    <submittedName>
        <fullName evidence="2">Uncharacterized protein</fullName>
    </submittedName>
</protein>
<dbReference type="AlphaFoldDB" id="A0A6G1X7T5"/>
<evidence type="ECO:0000313" key="2">
    <source>
        <dbReference type="EMBL" id="MRG86868.1"/>
    </source>
</evidence>
<proteinExistence type="predicted"/>
<keyword evidence="1" id="KW-0812">Transmembrane</keyword>
<gene>
    <name evidence="2" type="ORF">GH754_11170</name>
</gene>
<keyword evidence="3" id="KW-1185">Reference proteome</keyword>
<dbReference type="RefSeq" id="WP_153728767.1">
    <property type="nucleotide sequence ID" value="NZ_WJNH01000006.1"/>
</dbReference>